<accession>A0A2A4Z8R3</accession>
<reference key="1">
    <citation type="submission" date="2017-08" db="EMBL/GenBank/DDBJ databases">
        <title>A dynamic microbial community with high functional redundancy inhabits the cold, oxic subseafloor aquifer.</title>
        <authorList>
            <person name="Tully B.J."/>
            <person name="Wheat C.G."/>
            <person name="Glazer B.T."/>
            <person name="Huber J.A."/>
        </authorList>
    </citation>
    <scope>NUCLEOTIDE SEQUENCE [LARGE SCALE GENOMIC DNA]</scope>
</reference>
<name>A0A2A4Z8R3_9PROT</name>
<reference evidence="1" key="2">
    <citation type="journal article" date="2018" name="ISME J.">
        <title>A dynamic microbial community with high functional redundancy inhabits the cold, oxic subseafloor aquifer.</title>
        <authorList>
            <person name="Tully B.J."/>
            <person name="Wheat C.G."/>
            <person name="Glazer B.T."/>
            <person name="Huber J.A."/>
        </authorList>
    </citation>
    <scope>NUCLEOTIDE SEQUENCE</scope>
    <source>
        <strain evidence="1">NORP83</strain>
    </source>
</reference>
<sequence>MSVNMGNKISQVWNGMKTCKTIGLIFSLAAGTILSACSNPVGDFGRINKSRATHITEVGPLTNKAEKTNAYYNPLDYSKAEKQLRLTAVLLERSNYDIHIADRQFVNGVANVTGPIREAALVNNFRAKGVSDMSSRYQSLSGDLKKRRLNLDSFIRLTKTVIRQDVARGRVENEIVDIKAIGYRQKENVEVITGVKKHMEALYLAYRYVLNHGKIVEPTVSQFAIRSELELFNKEVEQLTTDQ</sequence>
<organism evidence="1">
    <name type="scientific">OCS116 cluster bacterium</name>
    <dbReference type="NCBI Taxonomy" id="2030921"/>
    <lineage>
        <taxon>Bacteria</taxon>
        <taxon>Pseudomonadati</taxon>
        <taxon>Pseudomonadota</taxon>
        <taxon>Alphaproteobacteria</taxon>
        <taxon>OCS116 cluster</taxon>
    </lineage>
</organism>
<comment type="caution">
    <text evidence="1">The sequence shown here is derived from an EMBL/GenBank/DDBJ whole genome shotgun (WGS) entry which is preliminary data.</text>
</comment>
<gene>
    <name evidence="1" type="ORF">COB13_01945</name>
</gene>
<proteinExistence type="predicted"/>
<evidence type="ECO:0000313" key="1">
    <source>
        <dbReference type="EMBL" id="PCJ03413.1"/>
    </source>
</evidence>
<protein>
    <submittedName>
        <fullName evidence="1">Uncharacterized protein</fullName>
    </submittedName>
</protein>
<dbReference type="AlphaFoldDB" id="A0A2A4Z8R3"/>
<dbReference type="EMBL" id="NVUS01000002">
    <property type="protein sequence ID" value="PCJ03413.1"/>
    <property type="molecule type" value="Genomic_DNA"/>
</dbReference>